<sequence>MRESNAVRTERAKRVKENREKVSGSDWKGATREPARFGASADGASEHGRSKLLCSHSLALAREPREGERERLDGATREPARGRTTREPPEGVTPAMRRRARDFSLRADYHG</sequence>
<dbReference type="AlphaFoldDB" id="A0A830F7M0"/>
<evidence type="ECO:0000313" key="3">
    <source>
        <dbReference type="Proteomes" id="UP000607197"/>
    </source>
</evidence>
<gene>
    <name evidence="2" type="ORF">GCM10009039_03540</name>
</gene>
<organism evidence="2 3">
    <name type="scientific">Halocalculus aciditolerans</name>
    <dbReference type="NCBI Taxonomy" id="1383812"/>
    <lineage>
        <taxon>Archaea</taxon>
        <taxon>Methanobacteriati</taxon>
        <taxon>Methanobacteriota</taxon>
        <taxon>Stenosarchaea group</taxon>
        <taxon>Halobacteria</taxon>
        <taxon>Halobacteriales</taxon>
        <taxon>Halobacteriaceae</taxon>
        <taxon>Halocalculus</taxon>
    </lineage>
</organism>
<reference evidence="2" key="2">
    <citation type="submission" date="2020-09" db="EMBL/GenBank/DDBJ databases">
        <authorList>
            <person name="Sun Q."/>
            <person name="Ohkuma M."/>
        </authorList>
    </citation>
    <scope>NUCLEOTIDE SEQUENCE</scope>
    <source>
        <strain evidence="2">JCM 19596</strain>
    </source>
</reference>
<accession>A0A830F7M0</accession>
<feature type="region of interest" description="Disordered" evidence="1">
    <location>
        <begin position="1"/>
        <end position="48"/>
    </location>
</feature>
<comment type="caution">
    <text evidence="2">The sequence shown here is derived from an EMBL/GenBank/DDBJ whole genome shotgun (WGS) entry which is preliminary data.</text>
</comment>
<evidence type="ECO:0000256" key="1">
    <source>
        <dbReference type="SAM" id="MobiDB-lite"/>
    </source>
</evidence>
<protein>
    <submittedName>
        <fullName evidence="2">Uncharacterized protein</fullName>
    </submittedName>
</protein>
<reference evidence="2" key="1">
    <citation type="journal article" date="2014" name="Int. J. Syst. Evol. Microbiol.">
        <title>Complete genome sequence of Corynebacterium casei LMG S-19264T (=DSM 44701T), isolated from a smear-ripened cheese.</title>
        <authorList>
            <consortium name="US DOE Joint Genome Institute (JGI-PGF)"/>
            <person name="Walter F."/>
            <person name="Albersmeier A."/>
            <person name="Kalinowski J."/>
            <person name="Ruckert C."/>
        </authorList>
    </citation>
    <scope>NUCLEOTIDE SEQUENCE</scope>
    <source>
        <strain evidence="2">JCM 19596</strain>
    </source>
</reference>
<proteinExistence type="predicted"/>
<dbReference type="Proteomes" id="UP000607197">
    <property type="component" value="Unassembled WGS sequence"/>
</dbReference>
<feature type="compositionally biased region" description="Basic and acidic residues" evidence="1">
    <location>
        <begin position="1"/>
        <end position="35"/>
    </location>
</feature>
<feature type="region of interest" description="Disordered" evidence="1">
    <location>
        <begin position="61"/>
        <end position="111"/>
    </location>
</feature>
<dbReference type="EMBL" id="BMPG01000001">
    <property type="protein sequence ID" value="GGL48622.1"/>
    <property type="molecule type" value="Genomic_DNA"/>
</dbReference>
<keyword evidence="3" id="KW-1185">Reference proteome</keyword>
<feature type="compositionally biased region" description="Basic and acidic residues" evidence="1">
    <location>
        <begin position="101"/>
        <end position="111"/>
    </location>
</feature>
<feature type="compositionally biased region" description="Basic and acidic residues" evidence="1">
    <location>
        <begin position="62"/>
        <end position="89"/>
    </location>
</feature>
<name>A0A830F7M0_9EURY</name>
<evidence type="ECO:0000313" key="2">
    <source>
        <dbReference type="EMBL" id="GGL48622.1"/>
    </source>
</evidence>